<name>A0A328B7T1_9CAUL</name>
<protein>
    <submittedName>
        <fullName evidence="1">Uncharacterized protein</fullName>
    </submittedName>
</protein>
<evidence type="ECO:0000313" key="2">
    <source>
        <dbReference type="Proteomes" id="UP000249524"/>
    </source>
</evidence>
<sequence length="143" mass="15167">MTRGEVEALFSHLAPDLDAFAAPWAVIGSGALILQGAPLDEAADLDVVTSVGGAARLRSAWAEWLEPGEPKAPDGPFRSEDFARYVTPWGPVEVMGGLKVRGRVLAVSGPIPPASELLRILRLFGRPKDLAKAEQVEAWLSAG</sequence>
<keyword evidence="2" id="KW-1185">Reference proteome</keyword>
<dbReference type="Gene3D" id="3.30.460.40">
    <property type="match status" value="1"/>
</dbReference>
<evidence type="ECO:0000313" key="1">
    <source>
        <dbReference type="EMBL" id="RAK61976.1"/>
    </source>
</evidence>
<accession>A0A328B7T1</accession>
<dbReference type="RefSeq" id="WP_111278687.1">
    <property type="nucleotide sequence ID" value="NZ_QFYS01000015.1"/>
</dbReference>
<dbReference type="EMBL" id="QFYS01000015">
    <property type="protein sequence ID" value="RAK61976.1"/>
    <property type="molecule type" value="Genomic_DNA"/>
</dbReference>
<dbReference type="OrthoDB" id="8447821at2"/>
<dbReference type="Proteomes" id="UP000249524">
    <property type="component" value="Unassembled WGS sequence"/>
</dbReference>
<dbReference type="InterPro" id="IPR043519">
    <property type="entry name" value="NT_sf"/>
</dbReference>
<reference evidence="1 2" key="1">
    <citation type="submission" date="2018-05" db="EMBL/GenBank/DDBJ databases">
        <authorList>
            <person name="Lanie J.A."/>
            <person name="Ng W.-L."/>
            <person name="Kazmierczak K.M."/>
            <person name="Andrzejewski T.M."/>
            <person name="Davidsen T.M."/>
            <person name="Wayne K.J."/>
            <person name="Tettelin H."/>
            <person name="Glass J.I."/>
            <person name="Rusch D."/>
            <person name="Podicherti R."/>
            <person name="Tsui H.-C.T."/>
            <person name="Winkler M.E."/>
        </authorList>
    </citation>
    <scope>NUCLEOTIDE SEQUENCE [LARGE SCALE GENOMIC DNA]</scope>
    <source>
        <strain evidence="1 2">BUT-10</strain>
    </source>
</reference>
<organism evidence="1 2">
    <name type="scientific">Phenylobacterium kunshanense</name>
    <dbReference type="NCBI Taxonomy" id="1445034"/>
    <lineage>
        <taxon>Bacteria</taxon>
        <taxon>Pseudomonadati</taxon>
        <taxon>Pseudomonadota</taxon>
        <taxon>Alphaproteobacteria</taxon>
        <taxon>Caulobacterales</taxon>
        <taxon>Caulobacteraceae</taxon>
        <taxon>Phenylobacterium</taxon>
    </lineage>
</organism>
<gene>
    <name evidence="1" type="ORF">DJ019_20390</name>
</gene>
<dbReference type="SUPFAM" id="SSF81301">
    <property type="entry name" value="Nucleotidyltransferase"/>
    <property type="match status" value="1"/>
</dbReference>
<comment type="caution">
    <text evidence="1">The sequence shown here is derived from an EMBL/GenBank/DDBJ whole genome shotgun (WGS) entry which is preliminary data.</text>
</comment>
<proteinExistence type="predicted"/>
<dbReference type="AlphaFoldDB" id="A0A328B7T1"/>